<dbReference type="PATRIC" id="fig|1435349.4.peg.2174"/>
<gene>
    <name evidence="2" type="ORF">PW52_06075</name>
</gene>
<feature type="transmembrane region" description="Helical" evidence="1">
    <location>
        <begin position="77"/>
        <end position="98"/>
    </location>
</feature>
<keyword evidence="1" id="KW-1133">Transmembrane helix</keyword>
<accession>A0A0D7WAQ3</accession>
<sequence length="105" mass="12296">MKRTSRRIGNGFGYSGFGNNQSVFNQSSRRAFSSLKDKLNSETHLHFELDFLHKKLTKEEKETIKNKIRKSEKRKSIRVYILASFLLIIFLVFLKILVTNIMDKA</sequence>
<evidence type="ECO:0000313" key="2">
    <source>
        <dbReference type="EMBL" id="KJD36169.1"/>
    </source>
</evidence>
<name>A0A0D7WAQ3_9FLAO</name>
<proteinExistence type="predicted"/>
<dbReference type="STRING" id="1435349.PW52_06075"/>
<dbReference type="Proteomes" id="UP000032578">
    <property type="component" value="Unassembled WGS sequence"/>
</dbReference>
<dbReference type="OrthoDB" id="1453627at2"/>
<dbReference type="RefSeq" id="WP_044632031.1">
    <property type="nucleotide sequence ID" value="NZ_JTDW01000004.1"/>
</dbReference>
<keyword evidence="1" id="KW-0472">Membrane</keyword>
<keyword evidence="1" id="KW-0812">Transmembrane</keyword>
<evidence type="ECO:0000313" key="3">
    <source>
        <dbReference type="Proteomes" id="UP000032578"/>
    </source>
</evidence>
<keyword evidence="3" id="KW-1185">Reference proteome</keyword>
<evidence type="ECO:0000256" key="1">
    <source>
        <dbReference type="SAM" id="Phobius"/>
    </source>
</evidence>
<protein>
    <submittedName>
        <fullName evidence="2">Uncharacterized protein</fullName>
    </submittedName>
</protein>
<comment type="caution">
    <text evidence="2">The sequence shown here is derived from an EMBL/GenBank/DDBJ whole genome shotgun (WGS) entry which is preliminary data.</text>
</comment>
<organism evidence="2 3">
    <name type="scientific">Neotamlana sedimentorum</name>
    <dbReference type="NCBI Taxonomy" id="1435349"/>
    <lineage>
        <taxon>Bacteria</taxon>
        <taxon>Pseudomonadati</taxon>
        <taxon>Bacteroidota</taxon>
        <taxon>Flavobacteriia</taxon>
        <taxon>Flavobacteriales</taxon>
        <taxon>Flavobacteriaceae</taxon>
        <taxon>Neotamlana</taxon>
    </lineage>
</organism>
<dbReference type="EMBL" id="JTDW01000004">
    <property type="protein sequence ID" value="KJD36169.1"/>
    <property type="molecule type" value="Genomic_DNA"/>
</dbReference>
<reference evidence="2 3" key="1">
    <citation type="submission" date="2014-11" db="EMBL/GenBank/DDBJ databases">
        <title>Tamlana sedimentorum sp. nov., isolated from shallow sand sediments of the Sea of Japan.</title>
        <authorList>
            <person name="Romanenko L.A."/>
        </authorList>
    </citation>
    <scope>NUCLEOTIDE SEQUENCE [LARGE SCALE GENOMIC DNA]</scope>
    <source>
        <strain evidence="2 3">JCM 19808</strain>
    </source>
</reference>
<dbReference type="AlphaFoldDB" id="A0A0D7WAQ3"/>